<accession>A0ABS2CCX5</accession>
<dbReference type="Proteomes" id="UP001195660">
    <property type="component" value="Unassembled WGS sequence"/>
</dbReference>
<protein>
    <submittedName>
        <fullName evidence="3">ABC transporter substrate-binding protein</fullName>
    </submittedName>
</protein>
<dbReference type="InterPro" id="IPR002491">
    <property type="entry name" value="ABC_transptr_periplasmic_BD"/>
</dbReference>
<reference evidence="3 4" key="1">
    <citation type="submission" date="2019-11" db="EMBL/GenBank/DDBJ databases">
        <title>Novel Deefgea species.</title>
        <authorList>
            <person name="Han J.-H."/>
        </authorList>
    </citation>
    <scope>NUCLEOTIDE SEQUENCE [LARGE SCALE GENOMIC DNA]</scope>
    <source>
        <strain evidence="3 4">LMG 24817</strain>
    </source>
</reference>
<comment type="caution">
    <text evidence="3">The sequence shown here is derived from an EMBL/GenBank/DDBJ whole genome shotgun (WGS) entry which is preliminary data.</text>
</comment>
<feature type="domain" description="Fe/B12 periplasmic-binding" evidence="2">
    <location>
        <begin position="42"/>
        <end position="290"/>
    </location>
</feature>
<sequence>MTRSLSRCLLEYAMRTFYSITTIMVLYCLSAFTAVAFAAEMRVVSLGGPLTEIVYALNAGNRLVAVDQSSVYPAAANQLPKVGYYRQFSVEGVLSAKPDLILASDQAGPPEALEQLRRMGRRVVVLPSGSTMPDLEKRIYGVAAALGLRDDGRKMVADLQKQVAALAQKPNQTRALMLMSRTGAAEGAGKNTSADAMMSLAGMSNVLAKQQGYKPLSQESLAALRPDVIITTTRSVESLGGIDKMLASPGLSQSPAAKQKRVLVMDDLLLLGFGPRLPEALTELKQLTRK</sequence>
<dbReference type="EMBL" id="WOFE01000004">
    <property type="protein sequence ID" value="MBM5572010.1"/>
    <property type="molecule type" value="Genomic_DNA"/>
</dbReference>
<feature type="transmembrane region" description="Helical" evidence="1">
    <location>
        <begin position="12"/>
        <end position="39"/>
    </location>
</feature>
<dbReference type="PANTHER" id="PTHR30535:SF4">
    <property type="entry name" value="HEMIN-BINDING PERIPLASMIC PROTEIN HMUT"/>
    <property type="match status" value="1"/>
</dbReference>
<keyword evidence="4" id="KW-1185">Reference proteome</keyword>
<dbReference type="Gene3D" id="3.40.50.1980">
    <property type="entry name" value="Nitrogenase molybdenum iron protein domain"/>
    <property type="match status" value="2"/>
</dbReference>
<keyword evidence="1" id="KW-0472">Membrane</keyword>
<keyword evidence="1" id="KW-1133">Transmembrane helix</keyword>
<dbReference type="PANTHER" id="PTHR30535">
    <property type="entry name" value="VITAMIN B12-BINDING PROTEIN"/>
    <property type="match status" value="1"/>
</dbReference>
<dbReference type="SUPFAM" id="SSF53807">
    <property type="entry name" value="Helical backbone' metal receptor"/>
    <property type="match status" value="1"/>
</dbReference>
<dbReference type="CDD" id="cd01149">
    <property type="entry name" value="HutB"/>
    <property type="match status" value="1"/>
</dbReference>
<evidence type="ECO:0000313" key="4">
    <source>
        <dbReference type="Proteomes" id="UP001195660"/>
    </source>
</evidence>
<dbReference type="Pfam" id="PF01497">
    <property type="entry name" value="Peripla_BP_2"/>
    <property type="match status" value="1"/>
</dbReference>
<evidence type="ECO:0000256" key="1">
    <source>
        <dbReference type="SAM" id="Phobius"/>
    </source>
</evidence>
<dbReference type="InterPro" id="IPR050902">
    <property type="entry name" value="ABC_Transporter_SBP"/>
</dbReference>
<name>A0ABS2CCX5_9NEIS</name>
<evidence type="ECO:0000313" key="3">
    <source>
        <dbReference type="EMBL" id="MBM5572010.1"/>
    </source>
</evidence>
<proteinExistence type="predicted"/>
<dbReference type="PROSITE" id="PS50983">
    <property type="entry name" value="FE_B12_PBP"/>
    <property type="match status" value="1"/>
</dbReference>
<organism evidence="3 4">
    <name type="scientific">Deefgea chitinilytica</name>
    <dbReference type="NCBI Taxonomy" id="570276"/>
    <lineage>
        <taxon>Bacteria</taxon>
        <taxon>Pseudomonadati</taxon>
        <taxon>Pseudomonadota</taxon>
        <taxon>Betaproteobacteria</taxon>
        <taxon>Neisseriales</taxon>
        <taxon>Chitinibacteraceae</taxon>
        <taxon>Deefgea</taxon>
    </lineage>
</organism>
<gene>
    <name evidence="3" type="ORF">GM173_10535</name>
</gene>
<keyword evidence="1" id="KW-0812">Transmembrane</keyword>
<evidence type="ECO:0000259" key="2">
    <source>
        <dbReference type="PROSITE" id="PS50983"/>
    </source>
</evidence>